<evidence type="ECO:0000256" key="2">
    <source>
        <dbReference type="SAM" id="MobiDB-lite"/>
    </source>
</evidence>
<keyword evidence="1" id="KW-0863">Zinc-finger</keyword>
<dbReference type="PROSITE" id="PS00028">
    <property type="entry name" value="ZINC_FINGER_C2H2_1"/>
    <property type="match status" value="1"/>
</dbReference>
<comment type="caution">
    <text evidence="4">The sequence shown here is derived from an EMBL/GenBank/DDBJ whole genome shotgun (WGS) entry which is preliminary data.</text>
</comment>
<keyword evidence="1" id="KW-0862">Zinc</keyword>
<dbReference type="EMBL" id="JARGDH010000006">
    <property type="protein sequence ID" value="KAL0266022.1"/>
    <property type="molecule type" value="Genomic_DNA"/>
</dbReference>
<feature type="domain" description="C2H2-type" evidence="3">
    <location>
        <begin position="140"/>
        <end position="167"/>
    </location>
</feature>
<gene>
    <name evidence="4" type="ORF">PYX00_011739</name>
</gene>
<proteinExistence type="predicted"/>
<dbReference type="AlphaFoldDB" id="A0AAW2H8I8"/>
<dbReference type="InterPro" id="IPR031514">
    <property type="entry name" value="Zf-C2H2_aberr"/>
</dbReference>
<keyword evidence="1" id="KW-0479">Metal-binding</keyword>
<dbReference type="SMART" id="SM00355">
    <property type="entry name" value="ZnF_C2H2"/>
    <property type="match status" value="2"/>
</dbReference>
<reference evidence="4" key="1">
    <citation type="journal article" date="2024" name="Gigascience">
        <title>Chromosome-level genome of the poultry shaft louse Menopon gallinae provides insight into the host-switching and adaptive evolution of parasitic lice.</title>
        <authorList>
            <person name="Xu Y."/>
            <person name="Ma L."/>
            <person name="Liu S."/>
            <person name="Liang Y."/>
            <person name="Liu Q."/>
            <person name="He Z."/>
            <person name="Tian L."/>
            <person name="Duan Y."/>
            <person name="Cai W."/>
            <person name="Li H."/>
            <person name="Song F."/>
        </authorList>
    </citation>
    <scope>NUCLEOTIDE SEQUENCE</scope>
    <source>
        <strain evidence="4">Cailab_2023a</strain>
    </source>
</reference>
<dbReference type="InterPro" id="IPR013087">
    <property type="entry name" value="Znf_C2H2_type"/>
</dbReference>
<evidence type="ECO:0000259" key="3">
    <source>
        <dbReference type="PROSITE" id="PS50157"/>
    </source>
</evidence>
<dbReference type="GO" id="GO:0008270">
    <property type="term" value="F:zinc ion binding"/>
    <property type="evidence" value="ECO:0007669"/>
    <property type="project" value="UniProtKB-KW"/>
</dbReference>
<dbReference type="PROSITE" id="PS50157">
    <property type="entry name" value="ZINC_FINGER_C2H2_2"/>
    <property type="match status" value="1"/>
</dbReference>
<sequence>MTAKVVNNENFRNNKPLIDDPGKKSAVYGCIVQGCVLRYKTLVGLKRHLDKYDHEFYGMTTLSRLADQFPALKEAFIAKESCKKVSAATKAGKRGAGGRVTIDVRDIFRCEEGCISKIFRSAFLDGIIRVKHEADGVDMFFCRIPGCGKSFKSQLAYKYHCRTFSHALRCLASECGKEDMVTANGQSFDAVFSRAFGVKDEFEVLGITHHMFRTPDIYPSIRFNIDKKAKMKRRAREAQNDCNPHPSVEEEPPKCRSSQNYPIGEPLSVSIGGKEYCTDDVLMHENLCVRNLGAVASCCAFVKSTADLFVCVALKESSRPTRLFEFGAGPSRIVVLDSKLQVLHRIDMEFGFVRKMVVSFLEGVFGFVALFNDGKCRTFKFREHVFDMFEYALDRITTFCYAPSSDVIIATDGFTLHKIENRHVSLSSMRLKFPIVSMAIRDVKDVGRGKGKAENKKVDLPVFFYLDTNGRAMCCDSDFRNETCVYKLVGVTDIMYIDDIDFFLLVDSFELVTRYIHLKSPKNTHILCRSGLTCVVSVDGALLSGGFDDVSGKKGRFLYTMTSRASHPGTLEKRTLTTPCLWSVSGTSQTIL</sequence>
<feature type="region of interest" description="Disordered" evidence="2">
    <location>
        <begin position="237"/>
        <end position="256"/>
    </location>
</feature>
<organism evidence="4">
    <name type="scientific">Menopon gallinae</name>
    <name type="common">poultry shaft louse</name>
    <dbReference type="NCBI Taxonomy" id="328185"/>
    <lineage>
        <taxon>Eukaryota</taxon>
        <taxon>Metazoa</taxon>
        <taxon>Ecdysozoa</taxon>
        <taxon>Arthropoda</taxon>
        <taxon>Hexapoda</taxon>
        <taxon>Insecta</taxon>
        <taxon>Pterygota</taxon>
        <taxon>Neoptera</taxon>
        <taxon>Paraneoptera</taxon>
        <taxon>Psocodea</taxon>
        <taxon>Troctomorpha</taxon>
        <taxon>Phthiraptera</taxon>
        <taxon>Amblycera</taxon>
        <taxon>Menoponidae</taxon>
        <taxon>Menopon</taxon>
    </lineage>
</organism>
<evidence type="ECO:0000256" key="1">
    <source>
        <dbReference type="PROSITE-ProRule" id="PRU00042"/>
    </source>
</evidence>
<dbReference type="PROSITE" id="PS51257">
    <property type="entry name" value="PROKAR_LIPOPROTEIN"/>
    <property type="match status" value="1"/>
</dbReference>
<protein>
    <recommendedName>
        <fullName evidence="3">C2H2-type domain-containing protein</fullName>
    </recommendedName>
</protein>
<name>A0AAW2H8I8_9NEOP</name>
<evidence type="ECO:0000313" key="4">
    <source>
        <dbReference type="EMBL" id="KAL0266022.1"/>
    </source>
</evidence>
<dbReference type="Pfam" id="PF17017">
    <property type="entry name" value="zf-C2H2_aberr"/>
    <property type="match status" value="1"/>
</dbReference>
<accession>A0AAW2H8I8</accession>